<evidence type="ECO:0000256" key="1">
    <source>
        <dbReference type="SAM" id="Phobius"/>
    </source>
</evidence>
<feature type="transmembrane region" description="Helical" evidence="1">
    <location>
        <begin position="52"/>
        <end position="71"/>
    </location>
</feature>
<reference evidence="2 3" key="1">
    <citation type="submission" date="2020-03" db="EMBL/GenBank/DDBJ databases">
        <title>Leucobacter sp. nov., isolated from beetles.</title>
        <authorList>
            <person name="Hyun D.-W."/>
            <person name="Bae J.-W."/>
        </authorList>
    </citation>
    <scope>NUCLEOTIDE SEQUENCE [LARGE SCALE GENOMIC DNA]</scope>
    <source>
        <strain evidence="2 3">HDW9A</strain>
    </source>
</reference>
<dbReference type="EMBL" id="CP049933">
    <property type="protein sequence ID" value="QIM19294.1"/>
    <property type="molecule type" value="Genomic_DNA"/>
</dbReference>
<protein>
    <submittedName>
        <fullName evidence="2">DUF2304 domain-containing protein</fullName>
    </submittedName>
</protein>
<evidence type="ECO:0000313" key="2">
    <source>
        <dbReference type="EMBL" id="QIM19294.1"/>
    </source>
</evidence>
<feature type="transmembrane region" description="Helical" evidence="1">
    <location>
        <begin position="20"/>
        <end position="40"/>
    </location>
</feature>
<keyword evidence="1" id="KW-0472">Membrane</keyword>
<keyword evidence="1" id="KW-0812">Transmembrane</keyword>
<name>A0ABX6K270_9MICO</name>
<keyword evidence="1" id="KW-1133">Transmembrane helix</keyword>
<dbReference type="RefSeq" id="WP_166331537.1">
    <property type="nucleotide sequence ID" value="NZ_CP049933.1"/>
</dbReference>
<organism evidence="2 3">
    <name type="scientific">Leucobacter coleopterorum</name>
    <dbReference type="NCBI Taxonomy" id="2714933"/>
    <lineage>
        <taxon>Bacteria</taxon>
        <taxon>Bacillati</taxon>
        <taxon>Actinomycetota</taxon>
        <taxon>Actinomycetes</taxon>
        <taxon>Micrococcales</taxon>
        <taxon>Microbacteriaceae</taxon>
        <taxon>Leucobacter</taxon>
    </lineage>
</organism>
<accession>A0ABX6K270</accession>
<sequence length="144" mass="16224">MPWLSLFCARGQRQEWNHDPASYILGIASALLVLVVVIELLRRGRLRERHTLWWLIAGGIGLVVAVFPNLLEGTAKALGIEVPVNLVFFLGILVLFLVLMQQSGELTRFEERTRTLAEHTAALEDRVRELELGASRPENSDDPR</sequence>
<dbReference type="Pfam" id="PF10066">
    <property type="entry name" value="DUF2304"/>
    <property type="match status" value="1"/>
</dbReference>
<dbReference type="InterPro" id="IPR019277">
    <property type="entry name" value="DUF2304"/>
</dbReference>
<proteinExistence type="predicted"/>
<evidence type="ECO:0000313" key="3">
    <source>
        <dbReference type="Proteomes" id="UP000503441"/>
    </source>
</evidence>
<keyword evidence="3" id="KW-1185">Reference proteome</keyword>
<dbReference type="Proteomes" id="UP000503441">
    <property type="component" value="Chromosome"/>
</dbReference>
<gene>
    <name evidence="2" type="ORF">G7066_13255</name>
</gene>
<feature type="transmembrane region" description="Helical" evidence="1">
    <location>
        <begin position="77"/>
        <end position="99"/>
    </location>
</feature>